<dbReference type="EMBL" id="HBHJ01013170">
    <property type="protein sequence ID" value="CAD9682400.1"/>
    <property type="molecule type" value="Transcribed_RNA"/>
</dbReference>
<dbReference type="PANTHER" id="PTHR23322">
    <property type="entry name" value="FAS-ASSOCIATED PROTEIN"/>
    <property type="match status" value="1"/>
</dbReference>
<dbReference type="Gene3D" id="3.40.30.10">
    <property type="entry name" value="Glutaredoxin"/>
    <property type="match status" value="1"/>
</dbReference>
<dbReference type="GO" id="GO:0043161">
    <property type="term" value="P:proteasome-mediated ubiquitin-dependent protein catabolic process"/>
    <property type="evidence" value="ECO:0007669"/>
    <property type="project" value="TreeGrafter"/>
</dbReference>
<proteinExistence type="predicted"/>
<dbReference type="CDD" id="cd02958">
    <property type="entry name" value="UAS"/>
    <property type="match status" value="1"/>
</dbReference>
<dbReference type="PROSITE" id="PS50330">
    <property type="entry name" value="UIM"/>
    <property type="match status" value="1"/>
</dbReference>
<dbReference type="Gene3D" id="3.10.20.90">
    <property type="entry name" value="Phosphatidylinositol 3-kinase Catalytic Subunit, Chain A, domain 1"/>
    <property type="match status" value="1"/>
</dbReference>
<dbReference type="Pfam" id="PF00789">
    <property type="entry name" value="UBX"/>
    <property type="match status" value="1"/>
</dbReference>
<dbReference type="GO" id="GO:0043130">
    <property type="term" value="F:ubiquitin binding"/>
    <property type="evidence" value="ECO:0007669"/>
    <property type="project" value="TreeGrafter"/>
</dbReference>
<accession>A0A7S2WDF0</accession>
<dbReference type="InterPro" id="IPR001012">
    <property type="entry name" value="UBX_dom"/>
</dbReference>
<dbReference type="SUPFAM" id="SSF52833">
    <property type="entry name" value="Thioredoxin-like"/>
    <property type="match status" value="1"/>
</dbReference>
<dbReference type="PROSITE" id="PS50033">
    <property type="entry name" value="UBX"/>
    <property type="match status" value="1"/>
</dbReference>
<dbReference type="InterPro" id="IPR006577">
    <property type="entry name" value="UAS"/>
</dbReference>
<organism evidence="3">
    <name type="scientific">Rhizochromulina marina</name>
    <dbReference type="NCBI Taxonomy" id="1034831"/>
    <lineage>
        <taxon>Eukaryota</taxon>
        <taxon>Sar</taxon>
        <taxon>Stramenopiles</taxon>
        <taxon>Ochrophyta</taxon>
        <taxon>Dictyochophyceae</taxon>
        <taxon>Rhizochromulinales</taxon>
        <taxon>Rhizochromulina</taxon>
    </lineage>
</organism>
<dbReference type="InterPro" id="IPR029071">
    <property type="entry name" value="Ubiquitin-like_domsf"/>
</dbReference>
<dbReference type="InterPro" id="IPR050730">
    <property type="entry name" value="UBX_domain-protein"/>
</dbReference>
<dbReference type="InterPro" id="IPR003903">
    <property type="entry name" value="UIM_dom"/>
</dbReference>
<dbReference type="SMART" id="SM00166">
    <property type="entry name" value="UBX"/>
    <property type="match status" value="1"/>
</dbReference>
<reference evidence="3" key="1">
    <citation type="submission" date="2021-01" db="EMBL/GenBank/DDBJ databases">
        <authorList>
            <person name="Corre E."/>
            <person name="Pelletier E."/>
            <person name="Niang G."/>
            <person name="Scheremetjew M."/>
            <person name="Finn R."/>
            <person name="Kale V."/>
            <person name="Holt S."/>
            <person name="Cochrane G."/>
            <person name="Meng A."/>
            <person name="Brown T."/>
            <person name="Cohen L."/>
        </authorList>
    </citation>
    <scope>NUCLEOTIDE SEQUENCE</scope>
    <source>
        <strain evidence="3">CCMP1243</strain>
    </source>
</reference>
<dbReference type="PANTHER" id="PTHR23322:SF6">
    <property type="entry name" value="UBX DOMAIN-CONTAINING PROTEIN 7"/>
    <property type="match status" value="1"/>
</dbReference>
<dbReference type="SUPFAM" id="SSF54236">
    <property type="entry name" value="Ubiquitin-like"/>
    <property type="match status" value="1"/>
</dbReference>
<feature type="domain" description="UBX" evidence="2">
    <location>
        <begin position="240"/>
        <end position="318"/>
    </location>
</feature>
<evidence type="ECO:0000313" key="3">
    <source>
        <dbReference type="EMBL" id="CAD9682400.1"/>
    </source>
</evidence>
<dbReference type="CDD" id="cd01767">
    <property type="entry name" value="UBX"/>
    <property type="match status" value="1"/>
</dbReference>
<feature type="region of interest" description="Disordered" evidence="1">
    <location>
        <begin position="128"/>
        <end position="160"/>
    </location>
</feature>
<dbReference type="InterPro" id="IPR036249">
    <property type="entry name" value="Thioredoxin-like_sf"/>
</dbReference>
<dbReference type="Pfam" id="PF13899">
    <property type="entry name" value="Thioredoxin_7"/>
    <property type="match status" value="1"/>
</dbReference>
<feature type="region of interest" description="Disordered" evidence="1">
    <location>
        <begin position="189"/>
        <end position="241"/>
    </location>
</feature>
<protein>
    <recommendedName>
        <fullName evidence="2">UBX domain-containing protein</fullName>
    </recommendedName>
</protein>
<dbReference type="AlphaFoldDB" id="A0A7S2WDF0"/>
<dbReference type="GO" id="GO:0005634">
    <property type="term" value="C:nucleus"/>
    <property type="evidence" value="ECO:0007669"/>
    <property type="project" value="TreeGrafter"/>
</dbReference>
<dbReference type="SMART" id="SM00594">
    <property type="entry name" value="UAS"/>
    <property type="match status" value="1"/>
</dbReference>
<evidence type="ECO:0000259" key="2">
    <source>
        <dbReference type="PROSITE" id="PS50033"/>
    </source>
</evidence>
<sequence>MFPPPIKKGNCGGDLSYAKQRAKEERKWLLVNLQALDNFQSHQLNRDTWSDETIQALLESSFIFWQRSSASEAGRQYLNLYRVAPEDLPEIAIIGPTGIKLFSHSGFLPPAELSGMVLEFLEQNSLDSKDAPKMRQRKRSTSGGEDLALPVPSSTASAQRTDLADELGLSAEDLELERALQMSMAAAEPLGDERGDAEGSPTPDLAQSEEEQALSSEKGAAATHLPPGFKDTLRNEPEKGVPNTTRLQLRLADGRTLVRRFFLDDKIAAIYAVVCAEVEEASSRAFTLQPPMNSLELLSVADSTLEDCDLTNSKIIMRWV</sequence>
<name>A0A7S2WDF0_9STRA</name>
<evidence type="ECO:0000256" key="1">
    <source>
        <dbReference type="SAM" id="MobiDB-lite"/>
    </source>
</evidence>
<gene>
    <name evidence="3" type="ORF">RMAR1173_LOCUS8594</name>
</gene>